<dbReference type="EC" id="4.2.1.17" evidence="2"/>
<dbReference type="FunFam" id="3.90.226.10:FF:000009">
    <property type="entry name" value="Carnitinyl-CoA dehydratase"/>
    <property type="match status" value="1"/>
</dbReference>
<dbReference type="Proteomes" id="UP000244867">
    <property type="component" value="Unassembled WGS sequence"/>
</dbReference>
<dbReference type="PANTHER" id="PTHR11941">
    <property type="entry name" value="ENOYL-COA HYDRATASE-RELATED"/>
    <property type="match status" value="1"/>
</dbReference>
<dbReference type="GO" id="GO:0006635">
    <property type="term" value="P:fatty acid beta-oxidation"/>
    <property type="evidence" value="ECO:0007669"/>
    <property type="project" value="TreeGrafter"/>
</dbReference>
<proteinExistence type="inferred from homology"/>
<dbReference type="InterPro" id="IPR001753">
    <property type="entry name" value="Enoyl-CoA_hydra/iso"/>
</dbReference>
<comment type="catalytic activity">
    <reaction evidence="5">
        <text>a 4-saturated-(3S)-3-hydroxyacyl-CoA = a (3E)-enoyl-CoA + H2O</text>
        <dbReference type="Rhea" id="RHEA:20724"/>
        <dbReference type="ChEBI" id="CHEBI:15377"/>
        <dbReference type="ChEBI" id="CHEBI:58521"/>
        <dbReference type="ChEBI" id="CHEBI:137480"/>
        <dbReference type="EC" id="4.2.1.17"/>
    </reaction>
</comment>
<dbReference type="CDD" id="cd06558">
    <property type="entry name" value="crotonase-like"/>
    <property type="match status" value="1"/>
</dbReference>
<gene>
    <name evidence="7" type="ORF">C7S10_19265</name>
</gene>
<protein>
    <recommendedName>
        <fullName evidence="2">enoyl-CoA hydratase</fullName>
        <ecNumber evidence="2">4.2.1.17</ecNumber>
    </recommendedName>
</protein>
<dbReference type="PANTHER" id="PTHR11941:SF54">
    <property type="entry name" value="ENOYL-COA HYDRATASE, MITOCHONDRIAL"/>
    <property type="match status" value="1"/>
</dbReference>
<dbReference type="GO" id="GO:0004300">
    <property type="term" value="F:enoyl-CoA hydratase activity"/>
    <property type="evidence" value="ECO:0007669"/>
    <property type="project" value="UniProtKB-EC"/>
</dbReference>
<sequence length="268" mass="27550">MSGATAPWSGSESLVQVELAGPVATITLDRPAALNALSEELCAQLDQALAAAEAASSIRAVVIAGSERAFCAGADISRIQPRGPGDMLDPGGFGLAPFITLTAMRKPVIAAVRGLALGGGCELALACDIVVASDSARFAVPEVKLGVIPGAGGTQRLVHAVGKAVAMRMLLTGAVIDAQEALRIGLVSDLTLDEECLPTAMRIAEQIAGNAPLAVQLAKDAALGALQLPLDQGLALERRNFYLTFGTEDAKEGVSAFRDKRPPRFAGR</sequence>
<dbReference type="EMBL" id="PYXZ01000010">
    <property type="protein sequence ID" value="PUA79508.1"/>
    <property type="molecule type" value="Genomic_DNA"/>
</dbReference>
<comment type="catalytic activity">
    <reaction evidence="4">
        <text>a (3S)-3-hydroxyacyl-CoA = a (2E)-enoyl-CoA + H2O</text>
        <dbReference type="Rhea" id="RHEA:16105"/>
        <dbReference type="ChEBI" id="CHEBI:15377"/>
        <dbReference type="ChEBI" id="CHEBI:57318"/>
        <dbReference type="ChEBI" id="CHEBI:58856"/>
        <dbReference type="EC" id="4.2.1.17"/>
    </reaction>
</comment>
<evidence type="ECO:0000313" key="7">
    <source>
        <dbReference type="EMBL" id="PUA79508.1"/>
    </source>
</evidence>
<dbReference type="Gene3D" id="3.90.226.10">
    <property type="entry name" value="2-enoyl-CoA Hydratase, Chain A, domain 1"/>
    <property type="match status" value="1"/>
</dbReference>
<name>A0A2R7YSW7_9ACTN</name>
<dbReference type="AlphaFoldDB" id="A0A2R7YSW7"/>
<dbReference type="InterPro" id="IPR014748">
    <property type="entry name" value="Enoyl-CoA_hydra_C"/>
</dbReference>
<evidence type="ECO:0000256" key="3">
    <source>
        <dbReference type="ARBA" id="ARBA00023239"/>
    </source>
</evidence>
<dbReference type="InterPro" id="IPR029045">
    <property type="entry name" value="ClpP/crotonase-like_dom_sf"/>
</dbReference>
<dbReference type="SUPFAM" id="SSF52096">
    <property type="entry name" value="ClpP/crotonase"/>
    <property type="match status" value="1"/>
</dbReference>
<keyword evidence="3" id="KW-0456">Lyase</keyword>
<evidence type="ECO:0000256" key="1">
    <source>
        <dbReference type="ARBA" id="ARBA00005254"/>
    </source>
</evidence>
<dbReference type="Pfam" id="PF00378">
    <property type="entry name" value="ECH_1"/>
    <property type="match status" value="1"/>
</dbReference>
<dbReference type="OrthoDB" id="4470569at2"/>
<evidence type="ECO:0000256" key="2">
    <source>
        <dbReference type="ARBA" id="ARBA00012076"/>
    </source>
</evidence>
<dbReference type="InterPro" id="IPR018376">
    <property type="entry name" value="Enoyl-CoA_hyd/isom_CS"/>
</dbReference>
<evidence type="ECO:0000256" key="5">
    <source>
        <dbReference type="ARBA" id="ARBA00023717"/>
    </source>
</evidence>
<reference evidence="7 8" key="1">
    <citation type="submission" date="2018-03" db="EMBL/GenBank/DDBJ databases">
        <authorList>
            <person name="Keele B.F."/>
        </authorList>
    </citation>
    <scope>NUCLEOTIDE SEQUENCE [LARGE SCALE GENOMIC DNA]</scope>
    <source>
        <strain evidence="7 8">IB-3</strain>
    </source>
</reference>
<dbReference type="Gene3D" id="1.10.12.10">
    <property type="entry name" value="Lyase 2-enoyl-coa Hydratase, Chain A, domain 2"/>
    <property type="match status" value="1"/>
</dbReference>
<evidence type="ECO:0000256" key="4">
    <source>
        <dbReference type="ARBA" id="ARBA00023709"/>
    </source>
</evidence>
<dbReference type="FunFam" id="1.10.12.10:FF:000001">
    <property type="entry name" value="Probable enoyl-CoA hydratase, mitochondrial"/>
    <property type="match status" value="1"/>
</dbReference>
<organism evidence="7 8">
    <name type="scientific">Nocardioides currus</name>
    <dbReference type="NCBI Taxonomy" id="2133958"/>
    <lineage>
        <taxon>Bacteria</taxon>
        <taxon>Bacillati</taxon>
        <taxon>Actinomycetota</taxon>
        <taxon>Actinomycetes</taxon>
        <taxon>Propionibacteriales</taxon>
        <taxon>Nocardioidaceae</taxon>
        <taxon>Nocardioides</taxon>
    </lineage>
</organism>
<keyword evidence="8" id="KW-1185">Reference proteome</keyword>
<evidence type="ECO:0000313" key="8">
    <source>
        <dbReference type="Proteomes" id="UP000244867"/>
    </source>
</evidence>
<evidence type="ECO:0000256" key="6">
    <source>
        <dbReference type="RuleBase" id="RU003707"/>
    </source>
</evidence>
<comment type="similarity">
    <text evidence="1 6">Belongs to the enoyl-CoA hydratase/isomerase family.</text>
</comment>
<accession>A0A2R7YSW7</accession>
<dbReference type="PROSITE" id="PS00166">
    <property type="entry name" value="ENOYL_COA_HYDRATASE"/>
    <property type="match status" value="1"/>
</dbReference>
<comment type="caution">
    <text evidence="7">The sequence shown here is derived from an EMBL/GenBank/DDBJ whole genome shotgun (WGS) entry which is preliminary data.</text>
</comment>